<comment type="caution">
    <text evidence="8">The sequence shown here is derived from an EMBL/GenBank/DDBJ whole genome shotgun (WGS) entry which is preliminary data.</text>
</comment>
<feature type="coiled-coil region" evidence="6">
    <location>
        <begin position="221"/>
        <end position="260"/>
    </location>
</feature>
<evidence type="ECO:0000256" key="3">
    <source>
        <dbReference type="ARBA" id="ARBA00023015"/>
    </source>
</evidence>
<dbReference type="AlphaFoldDB" id="A0AAN7NTK2"/>
<comment type="function">
    <text evidence="5">Involved in transvection phenomena (= synapsis-dependent gene expression), where the synaptic pairing of chromosomes carrying genes with which zeste interacts influences the expression of these genes. Zeste binds to DNA and stimulates transcription from a nearby promoter.</text>
</comment>
<sequence>MECSGLKKSRSRNFSDADKNILLEIVSQTKYLNVIENKKTDAVSVSHKTSAWTQIEKEYNASAQTGDRTAKQLAALYHGMKGKARSNLHEDKKNMYTTGGGTFVHKSDKLDEKLVSMLRPQFKPLPNQHDSSSLYYVDALVEDDSTFKNTVEVVTEEQPNENKEEFNSQVDHEYTITAACTSTSTPKTKTHSPEKKKKKIDTLINRVVGRKNKKDERDDEIKKARLEVIAIEKKIKQKQLAKIEKEIEEIEARTAHASILFEKENLKKQKEIEFLDIQINQFQ</sequence>
<evidence type="ECO:0000256" key="5">
    <source>
        <dbReference type="ARBA" id="ARBA00025466"/>
    </source>
</evidence>
<dbReference type="Proteomes" id="UP001353858">
    <property type="component" value="Unassembled WGS sequence"/>
</dbReference>
<evidence type="ECO:0000256" key="4">
    <source>
        <dbReference type="ARBA" id="ARBA00023163"/>
    </source>
</evidence>
<evidence type="ECO:0000256" key="1">
    <source>
        <dbReference type="ARBA" id="ARBA00011764"/>
    </source>
</evidence>
<evidence type="ECO:0000313" key="9">
    <source>
        <dbReference type="Proteomes" id="UP001353858"/>
    </source>
</evidence>
<comment type="subunit">
    <text evidence="1">Self-associates forming complexes of several hundred monomers.</text>
</comment>
<evidence type="ECO:0000259" key="7">
    <source>
        <dbReference type="Pfam" id="PF13873"/>
    </source>
</evidence>
<protein>
    <recommendedName>
        <fullName evidence="2">Regulatory protein zeste</fullName>
    </recommendedName>
</protein>
<evidence type="ECO:0000256" key="6">
    <source>
        <dbReference type="SAM" id="Coils"/>
    </source>
</evidence>
<evidence type="ECO:0000313" key="8">
    <source>
        <dbReference type="EMBL" id="KAK4871540.1"/>
    </source>
</evidence>
<keyword evidence="6" id="KW-0175">Coiled coil</keyword>
<dbReference type="PANTHER" id="PTHR21411:SF0">
    <property type="entry name" value="REGULATORY PROTEIN ZESTE"/>
    <property type="match status" value="1"/>
</dbReference>
<dbReference type="PANTHER" id="PTHR21411">
    <property type="entry name" value="APONTIC"/>
    <property type="match status" value="1"/>
</dbReference>
<feature type="domain" description="Myb/SANT-like DNA-binding" evidence="7">
    <location>
        <begin position="10"/>
        <end position="88"/>
    </location>
</feature>
<organism evidence="8 9">
    <name type="scientific">Aquatica leii</name>
    <dbReference type="NCBI Taxonomy" id="1421715"/>
    <lineage>
        <taxon>Eukaryota</taxon>
        <taxon>Metazoa</taxon>
        <taxon>Ecdysozoa</taxon>
        <taxon>Arthropoda</taxon>
        <taxon>Hexapoda</taxon>
        <taxon>Insecta</taxon>
        <taxon>Pterygota</taxon>
        <taxon>Neoptera</taxon>
        <taxon>Endopterygota</taxon>
        <taxon>Coleoptera</taxon>
        <taxon>Polyphaga</taxon>
        <taxon>Elateriformia</taxon>
        <taxon>Elateroidea</taxon>
        <taxon>Lampyridae</taxon>
        <taxon>Luciolinae</taxon>
        <taxon>Aquatica</taxon>
    </lineage>
</organism>
<gene>
    <name evidence="8" type="ORF">RN001_015664</name>
</gene>
<keyword evidence="9" id="KW-1185">Reference proteome</keyword>
<keyword evidence="3" id="KW-0805">Transcription regulation</keyword>
<name>A0AAN7NTK2_9COLE</name>
<dbReference type="Pfam" id="PF13873">
    <property type="entry name" value="Myb_DNA-bind_5"/>
    <property type="match status" value="1"/>
</dbReference>
<evidence type="ECO:0000256" key="2">
    <source>
        <dbReference type="ARBA" id="ARBA00016807"/>
    </source>
</evidence>
<dbReference type="EMBL" id="JARPUR010000008">
    <property type="protein sequence ID" value="KAK4871540.1"/>
    <property type="molecule type" value="Genomic_DNA"/>
</dbReference>
<keyword evidence="4" id="KW-0804">Transcription</keyword>
<accession>A0AAN7NTK2</accession>
<reference evidence="9" key="1">
    <citation type="submission" date="2023-01" db="EMBL/GenBank/DDBJ databases">
        <title>Key to firefly adult light organ development and bioluminescence: homeobox transcription factors regulate luciferase expression and transportation to peroxisome.</title>
        <authorList>
            <person name="Fu X."/>
        </authorList>
    </citation>
    <scope>NUCLEOTIDE SEQUENCE [LARGE SCALE GENOMIC DNA]</scope>
</reference>
<dbReference type="InterPro" id="IPR028002">
    <property type="entry name" value="Myb_DNA-bind_5"/>
</dbReference>
<proteinExistence type="predicted"/>